<proteinExistence type="predicted"/>
<dbReference type="EMBL" id="JAADJZ010000007">
    <property type="protein sequence ID" value="KAF2873628.1"/>
    <property type="molecule type" value="Genomic_DNA"/>
</dbReference>
<keyword evidence="3" id="KW-1185">Reference proteome</keyword>
<name>A0A7C8I8Y5_9PLEO</name>
<comment type="caution">
    <text evidence="2">The sequence shown here is derived from an EMBL/GenBank/DDBJ whole genome shotgun (WGS) entry which is preliminary data.</text>
</comment>
<protein>
    <recommendedName>
        <fullName evidence="4">Apple domain-containing protein</fullName>
    </recommendedName>
</protein>
<accession>A0A7C8I8Y5</accession>
<keyword evidence="1" id="KW-0732">Signal</keyword>
<dbReference type="AlphaFoldDB" id="A0A7C8I8Y5"/>
<evidence type="ECO:0008006" key="4">
    <source>
        <dbReference type="Google" id="ProtNLM"/>
    </source>
</evidence>
<sequence>MGTFPSISHLIVKLCALIALPTAHSAQICGGIGTHDYASISFYMGNFFYGAPSTFALCADFCKYDYPRCRSFRYWYDPYANSQYCEFFENWAEDYFIPQPQAEYYYYDIDCGFPDYAVRETVYETMTETVAVPTSTVTQTQTELSTQTSTASLTTTNTVTQTETELSIRTSTASITTTNTVTQTETELSIRTSTASITSTSTVTQTQTELSTRTSTASITFTSTIRQTQTELSTRISTASITTTTSFTVYSRTRTITLWSYFTTTRVLITSVRVPVVTTVTRTTTVRVP</sequence>
<evidence type="ECO:0000313" key="3">
    <source>
        <dbReference type="Proteomes" id="UP000481861"/>
    </source>
</evidence>
<dbReference type="Proteomes" id="UP000481861">
    <property type="component" value="Unassembled WGS sequence"/>
</dbReference>
<evidence type="ECO:0000256" key="1">
    <source>
        <dbReference type="SAM" id="SignalP"/>
    </source>
</evidence>
<gene>
    <name evidence="2" type="ORF">BDV95DRAFT_592965</name>
</gene>
<dbReference type="OrthoDB" id="3695473at2759"/>
<feature type="chain" id="PRO_5028894582" description="Apple domain-containing protein" evidence="1">
    <location>
        <begin position="26"/>
        <end position="289"/>
    </location>
</feature>
<feature type="signal peptide" evidence="1">
    <location>
        <begin position="1"/>
        <end position="25"/>
    </location>
</feature>
<organism evidence="2 3">
    <name type="scientific">Massariosphaeria phaeospora</name>
    <dbReference type="NCBI Taxonomy" id="100035"/>
    <lineage>
        <taxon>Eukaryota</taxon>
        <taxon>Fungi</taxon>
        <taxon>Dikarya</taxon>
        <taxon>Ascomycota</taxon>
        <taxon>Pezizomycotina</taxon>
        <taxon>Dothideomycetes</taxon>
        <taxon>Pleosporomycetidae</taxon>
        <taxon>Pleosporales</taxon>
        <taxon>Pleosporales incertae sedis</taxon>
        <taxon>Massariosphaeria</taxon>
    </lineage>
</organism>
<reference evidence="2 3" key="1">
    <citation type="submission" date="2020-01" db="EMBL/GenBank/DDBJ databases">
        <authorList>
            <consortium name="DOE Joint Genome Institute"/>
            <person name="Haridas S."/>
            <person name="Albert R."/>
            <person name="Binder M."/>
            <person name="Bloem J."/>
            <person name="Labutti K."/>
            <person name="Salamov A."/>
            <person name="Andreopoulos B."/>
            <person name="Baker S.E."/>
            <person name="Barry K."/>
            <person name="Bills G."/>
            <person name="Bluhm B.H."/>
            <person name="Cannon C."/>
            <person name="Castanera R."/>
            <person name="Culley D.E."/>
            <person name="Daum C."/>
            <person name="Ezra D."/>
            <person name="Gonzalez J.B."/>
            <person name="Henrissat B."/>
            <person name="Kuo A."/>
            <person name="Liang C."/>
            <person name="Lipzen A."/>
            <person name="Lutzoni F."/>
            <person name="Magnuson J."/>
            <person name="Mondo S."/>
            <person name="Nolan M."/>
            <person name="Ohm R."/>
            <person name="Pangilinan J."/>
            <person name="Park H.-J.H."/>
            <person name="Ramirez L."/>
            <person name="Alfaro M."/>
            <person name="Sun H."/>
            <person name="Tritt A."/>
            <person name="Yoshinaga Y."/>
            <person name="Zwiers L.-H.L."/>
            <person name="Turgeon B.G."/>
            <person name="Goodwin S.B."/>
            <person name="Spatafora J.W."/>
            <person name="Crous P.W."/>
            <person name="Grigoriev I.V."/>
        </authorList>
    </citation>
    <scope>NUCLEOTIDE SEQUENCE [LARGE SCALE GENOMIC DNA]</scope>
    <source>
        <strain evidence="2 3">CBS 611.86</strain>
    </source>
</reference>
<evidence type="ECO:0000313" key="2">
    <source>
        <dbReference type="EMBL" id="KAF2873628.1"/>
    </source>
</evidence>